<evidence type="ECO:0000256" key="3">
    <source>
        <dbReference type="SAM" id="SignalP"/>
    </source>
</evidence>
<feature type="region of interest" description="Disordered" evidence="1">
    <location>
        <begin position="754"/>
        <end position="1190"/>
    </location>
</feature>
<dbReference type="PATRIC" id="fig|1218492.5.peg.56"/>
<dbReference type="AlphaFoldDB" id="A0A0F4LMF6"/>
<protein>
    <recommendedName>
        <fullName evidence="4">DUF8208 domain-containing protein</fullName>
    </recommendedName>
</protein>
<feature type="chain" id="PRO_5039717659" description="DUF8208 domain-containing protein" evidence="3">
    <location>
        <begin position="25"/>
        <end position="1190"/>
    </location>
</feature>
<feature type="compositionally biased region" description="Basic and acidic residues" evidence="1">
    <location>
        <begin position="618"/>
        <end position="628"/>
    </location>
</feature>
<feature type="transmembrane region" description="Helical" evidence="2">
    <location>
        <begin position="156"/>
        <end position="177"/>
    </location>
</feature>
<dbReference type="InterPro" id="IPR058521">
    <property type="entry name" value="DUF8208"/>
</dbReference>
<dbReference type="Pfam" id="PF26635">
    <property type="entry name" value="DUF8208"/>
    <property type="match status" value="1"/>
</dbReference>
<organism evidence="5 6">
    <name type="scientific">Bombilactobacillus mellifer</name>
    <dbReference type="NCBI Taxonomy" id="1218492"/>
    <lineage>
        <taxon>Bacteria</taxon>
        <taxon>Bacillati</taxon>
        <taxon>Bacillota</taxon>
        <taxon>Bacilli</taxon>
        <taxon>Lactobacillales</taxon>
        <taxon>Lactobacillaceae</taxon>
        <taxon>Bombilactobacillus</taxon>
    </lineage>
</organism>
<feature type="compositionally biased region" description="Low complexity" evidence="1">
    <location>
        <begin position="1106"/>
        <end position="1127"/>
    </location>
</feature>
<dbReference type="RefSeq" id="WP_046318081.1">
    <property type="nucleotide sequence ID" value="NZ_JBHSZT010000002.1"/>
</dbReference>
<feature type="transmembrane region" description="Helical" evidence="2">
    <location>
        <begin position="490"/>
        <end position="511"/>
    </location>
</feature>
<feature type="transmembrane region" description="Helical" evidence="2">
    <location>
        <begin position="390"/>
        <end position="412"/>
    </location>
</feature>
<geneLocation type="plasmid" evidence="5">
    <name>pBin4p1</name>
</geneLocation>
<feature type="compositionally biased region" description="Polar residues" evidence="1">
    <location>
        <begin position="826"/>
        <end position="906"/>
    </location>
</feature>
<feature type="compositionally biased region" description="Basic and acidic residues" evidence="1">
    <location>
        <begin position="598"/>
        <end position="609"/>
    </location>
</feature>
<feature type="compositionally biased region" description="Polar residues" evidence="1">
    <location>
        <begin position="1011"/>
        <end position="1024"/>
    </location>
</feature>
<comment type="caution">
    <text evidence="5">The sequence shown here is derived from an EMBL/GenBank/DDBJ whole genome shotgun (WGS) entry which is preliminary data.</text>
</comment>
<feature type="compositionally biased region" description="Low complexity" evidence="1">
    <location>
        <begin position="781"/>
        <end position="801"/>
    </location>
</feature>
<feature type="compositionally biased region" description="Polar residues" evidence="1">
    <location>
        <begin position="1096"/>
        <end position="1105"/>
    </location>
</feature>
<dbReference type="EMBL" id="JXJQ01000022">
    <property type="protein sequence ID" value="KJY59488.1"/>
    <property type="molecule type" value="Genomic_DNA"/>
</dbReference>
<feature type="compositionally biased region" description="Low complexity" evidence="1">
    <location>
        <begin position="1025"/>
        <end position="1042"/>
    </location>
</feature>
<proteinExistence type="predicted"/>
<keyword evidence="6" id="KW-1185">Reference proteome</keyword>
<keyword evidence="2" id="KW-0812">Transmembrane</keyword>
<dbReference type="Proteomes" id="UP000033558">
    <property type="component" value="Unassembled WGS sequence"/>
</dbReference>
<evidence type="ECO:0000313" key="6">
    <source>
        <dbReference type="Proteomes" id="UP000033558"/>
    </source>
</evidence>
<keyword evidence="3" id="KW-0732">Signal</keyword>
<feature type="region of interest" description="Disordered" evidence="1">
    <location>
        <begin position="728"/>
        <end position="747"/>
    </location>
</feature>
<feature type="compositionally biased region" description="Basic and acidic residues" evidence="1">
    <location>
        <begin position="806"/>
        <end position="821"/>
    </location>
</feature>
<evidence type="ECO:0000256" key="2">
    <source>
        <dbReference type="SAM" id="Phobius"/>
    </source>
</evidence>
<feature type="region of interest" description="Disordered" evidence="1">
    <location>
        <begin position="566"/>
        <end position="630"/>
    </location>
</feature>
<evidence type="ECO:0000256" key="1">
    <source>
        <dbReference type="SAM" id="MobiDB-lite"/>
    </source>
</evidence>
<feature type="compositionally biased region" description="Low complexity" evidence="1">
    <location>
        <begin position="944"/>
        <end position="957"/>
    </location>
</feature>
<feature type="compositionally biased region" description="Low complexity" evidence="1">
    <location>
        <begin position="1160"/>
        <end position="1179"/>
    </location>
</feature>
<dbReference type="HOGENOM" id="CLU_271889_0_0_9"/>
<keyword evidence="2" id="KW-1133">Transmembrane helix</keyword>
<reference evidence="5 6" key="1">
    <citation type="submission" date="2015-01" db="EMBL/GenBank/DDBJ databases">
        <title>Comparative genomics of the lactic acid bacteria isolated from the honey bee gut.</title>
        <authorList>
            <person name="Ellegaard K.M."/>
            <person name="Tamarit D."/>
            <person name="Javelind E."/>
            <person name="Olofsson T."/>
            <person name="Andersson S.G."/>
            <person name="Vasquez A."/>
        </authorList>
    </citation>
    <scope>NUCLEOTIDE SEQUENCE [LARGE SCALE GENOMIC DNA]</scope>
    <source>
        <strain evidence="5 6">Bin4</strain>
        <plasmid evidence="5">pBin4p1</plasmid>
    </source>
</reference>
<gene>
    <name evidence="5" type="ORF">JG30_12610</name>
</gene>
<keyword evidence="2" id="KW-0472">Membrane</keyword>
<feature type="signal peptide" evidence="3">
    <location>
        <begin position="1"/>
        <end position="24"/>
    </location>
</feature>
<feature type="domain" description="DUF8208" evidence="4">
    <location>
        <begin position="71"/>
        <end position="476"/>
    </location>
</feature>
<sequence>MFSYKVFFSLKSLLMLLVTIPNNIAESKSGGIPLVNNFISVAYSGGGTNRSIIDFYVRFDNYLSITSPLYNPLRWIVAAIGKFFYTVNNALEFFYVKLFSLFNLNGSRYQNTQIHDWYTWSQSIGFTVFIITFLIFLFGTIFLADSNEFNRIKHVIYNFALGSFFVFALPAATNYLASGMEQFANNALNVSNTSSQIDKLSDDIFYSNVYSLSHRLLSKSPGDKVSLNDKSYLSDKKPFLKNSVIGQSINTTPITINLEAMSPKEQNLWNGLRSTTVNSFLNSYGTSDVILSKDRLDQLQELYKTTHEQKDKKNSKGAVDDVQNTVNNKIQDIKGLFGQSDKDKFGDIFKYYISGVGDTAFLTQFSQFKNGVHILPKSVYNCYAVYKVNWFNIILGLATIFIVLVGFIIKLITNLYKAIVMYATAALNIDAHTTQGEKVKNYIRNYFGLFELMVIDVVMLRLWFVAYHILNGFILNVLYHNPVSYSSGSLILTNPLTVGVLRFIVDLALFYGAMQGVDSVSNIIGQPTGNTQGILTSLLAMRTFGGGIGTISNGTQKVMGSVTNAAKKGINKNRKKPTLNDFNNDGVGKPKSKTQNKSSEEQNSDKQGKENNSNNNLKDAEELNKADTDTSTINRLGQTVGRVAGFTAVTSQAGVRGITKGINKAGDTVKHGFDMIKDGKLQEGSKKLLKNIQSAPRAVKNKVASGIQNGTKDFQNGVYKGYASQAHKYNPNTVNHKSSSNANSTNDVASKDLNLKENDDNIPNEQNNDDGSIDQEKTNKNKVNSSPNNSANKSSSQSNFNVNSTDEMKRPGSKISNDKISEGYPSDNNAKTNNDNVPTTNSQSNGSNTVKETSSKFVKNPNRNIGHQNSNNKNVRSINSGDKASYSKPTAQSSNIPKSNETNNNNVRKHSPNHNITSVTDDQNGSQYNIQNTNNSEPFKSGQNINNNSINNPSTPTVNKVEDGTGSIPYNNPVAGTSEAPEPGKSFKNEMELDSPASQTIKPTEDGNGGTQYNISTTTRSEPLQSGQNSSISSTQHSSTSTVNTAEDGTGSVPYNNPVAGASEAPEPGESFKNEVELDSPASQTIKPTEDGNGGTQYNISTTTRSESLQSGQNSSISSTQHSSTSTVNTAEDGTKNVPYKNPVTKNIDPLKPSEGINHNKNNSSSKLNNGNNGNGNNLRDSQDSNKPLK</sequence>
<keyword evidence="5" id="KW-0614">Plasmid</keyword>
<accession>A0A0F4LMF6</accession>
<feature type="compositionally biased region" description="Polar residues" evidence="1">
    <location>
        <begin position="913"/>
        <end position="943"/>
    </location>
</feature>
<feature type="compositionally biased region" description="Polar residues" evidence="1">
    <location>
        <begin position="730"/>
        <end position="747"/>
    </location>
</feature>
<feature type="transmembrane region" description="Helical" evidence="2">
    <location>
        <begin position="446"/>
        <end position="470"/>
    </location>
</feature>
<name>A0A0F4LMF6_9LACO</name>
<evidence type="ECO:0000313" key="5">
    <source>
        <dbReference type="EMBL" id="KJY59488.1"/>
    </source>
</evidence>
<feature type="transmembrane region" description="Helical" evidence="2">
    <location>
        <begin position="124"/>
        <end position="144"/>
    </location>
</feature>
<evidence type="ECO:0000259" key="4">
    <source>
        <dbReference type="Pfam" id="PF26635"/>
    </source>
</evidence>